<feature type="binding site" evidence="6">
    <location>
        <position position="280"/>
    </location>
    <ligand>
        <name>S-adenosyl-L-methionine</name>
        <dbReference type="ChEBI" id="CHEBI:59789"/>
    </ligand>
</feature>
<evidence type="ECO:0000256" key="7">
    <source>
        <dbReference type="SAM" id="MobiDB-lite"/>
    </source>
</evidence>
<dbReference type="Pfam" id="PF01189">
    <property type="entry name" value="Methyltr_RsmB-F"/>
    <property type="match status" value="1"/>
</dbReference>
<comment type="caution">
    <text evidence="6">Lacks conserved residue(s) required for the propagation of feature annotation.</text>
</comment>
<dbReference type="InterPro" id="IPR048889">
    <property type="entry name" value="NSUN5_RCM1_N"/>
</dbReference>
<dbReference type="SUPFAM" id="SSF53335">
    <property type="entry name" value="S-adenosyl-L-methionine-dependent methyltransferases"/>
    <property type="match status" value="1"/>
</dbReference>
<dbReference type="AlphaFoldDB" id="A0A6A4ICS8"/>
<dbReference type="InterPro" id="IPR023267">
    <property type="entry name" value="RCMT"/>
</dbReference>
<dbReference type="PRINTS" id="PR02008">
    <property type="entry name" value="RCMTFAMILY"/>
</dbReference>
<dbReference type="OrthoDB" id="435282at2759"/>
<dbReference type="InterPro" id="IPR029063">
    <property type="entry name" value="SAM-dependent_MTases_sf"/>
</dbReference>
<dbReference type="EMBL" id="ML769391">
    <property type="protein sequence ID" value="KAE9408379.1"/>
    <property type="molecule type" value="Genomic_DNA"/>
</dbReference>
<evidence type="ECO:0000256" key="6">
    <source>
        <dbReference type="PROSITE-ProRule" id="PRU01023"/>
    </source>
</evidence>
<dbReference type="GO" id="GO:0005730">
    <property type="term" value="C:nucleolus"/>
    <property type="evidence" value="ECO:0007669"/>
    <property type="project" value="TreeGrafter"/>
</dbReference>
<feature type="region of interest" description="Disordered" evidence="7">
    <location>
        <begin position="440"/>
        <end position="494"/>
    </location>
</feature>
<accession>A0A6A4ICS8</accession>
<keyword evidence="10" id="KW-1185">Reference proteome</keyword>
<evidence type="ECO:0000313" key="9">
    <source>
        <dbReference type="EMBL" id="KAE9408379.1"/>
    </source>
</evidence>
<feature type="compositionally biased region" description="Acidic residues" evidence="7">
    <location>
        <begin position="455"/>
        <end position="464"/>
    </location>
</feature>
<organism evidence="9 10">
    <name type="scientific">Gymnopus androsaceus JB14</name>
    <dbReference type="NCBI Taxonomy" id="1447944"/>
    <lineage>
        <taxon>Eukaryota</taxon>
        <taxon>Fungi</taxon>
        <taxon>Dikarya</taxon>
        <taxon>Basidiomycota</taxon>
        <taxon>Agaricomycotina</taxon>
        <taxon>Agaricomycetes</taxon>
        <taxon>Agaricomycetidae</taxon>
        <taxon>Agaricales</taxon>
        <taxon>Marasmiineae</taxon>
        <taxon>Omphalotaceae</taxon>
        <taxon>Gymnopus</taxon>
    </lineage>
</organism>
<dbReference type="PROSITE" id="PS51686">
    <property type="entry name" value="SAM_MT_RSMB_NOP"/>
    <property type="match status" value="1"/>
</dbReference>
<dbReference type="FunFam" id="3.40.50.150:FF:000164">
    <property type="entry name" value="Methyltransferase NSUN5, putative"/>
    <property type="match status" value="1"/>
</dbReference>
<protein>
    <submittedName>
        <fullName evidence="9">S-adenosyl-L-methionine-dependent methyltransferase</fullName>
    </submittedName>
</protein>
<keyword evidence="2 6" id="KW-0808">Transferase</keyword>
<evidence type="ECO:0000256" key="4">
    <source>
        <dbReference type="ARBA" id="ARBA00022884"/>
    </source>
</evidence>
<dbReference type="GO" id="GO:0003723">
    <property type="term" value="F:RNA binding"/>
    <property type="evidence" value="ECO:0007669"/>
    <property type="project" value="UniProtKB-UniRule"/>
</dbReference>
<feature type="domain" description="SAM-dependent MTase RsmB/NOP-type" evidence="8">
    <location>
        <begin position="126"/>
        <end position="434"/>
    </location>
</feature>
<evidence type="ECO:0000259" key="8">
    <source>
        <dbReference type="PROSITE" id="PS51686"/>
    </source>
</evidence>
<dbReference type="GO" id="GO:0008173">
    <property type="term" value="F:RNA methyltransferase activity"/>
    <property type="evidence" value="ECO:0007669"/>
    <property type="project" value="InterPro"/>
</dbReference>
<keyword evidence="1 6" id="KW-0489">Methyltransferase</keyword>
<evidence type="ECO:0000256" key="2">
    <source>
        <dbReference type="ARBA" id="ARBA00022679"/>
    </source>
</evidence>
<dbReference type="Gene3D" id="3.30.70.1170">
    <property type="entry name" value="Sun protein, domain 3"/>
    <property type="match status" value="1"/>
</dbReference>
<keyword evidence="4 6" id="KW-0694">RNA-binding</keyword>
<dbReference type="InterPro" id="IPR049561">
    <property type="entry name" value="NSUN5_7_fdxn-like"/>
</dbReference>
<feature type="compositionally biased region" description="Basic residues" evidence="7">
    <location>
        <begin position="473"/>
        <end position="487"/>
    </location>
</feature>
<sequence>MNFYFAAAEVLDRLDAKKGSIKGLISTVAEKDRKRTSALVIQTLKYKPVLIDLIEQAKLLQEERKKLTSLNLALVLVHDVLFSGGIQAGDGPIKQAVLRHKTRLSGELQKLKIKRGVKSNEDLAQTGDSRAAQIPRYVRINTVLWSVEDAIQHFVAKGFALKDSFPASKKEFSKDEHIPALLLFHPQVSFQDEVSYKTGKVILQDKASCFPAVVLNPPASADSAVIDATSAPGNKTSHLSTLMCNLGTLFAFERDRKRFSTLQTMLSKAKCKNVEPINADFLAVDPMDSKYSKVTHILLDPSCSGSGIVNRLDYLVESEQEADSVQEDRLNKLASFQLMMIKHAMKFPSVQRIVYSTCSIHAIEDEHVVRAALESAEALSANFELAPPSQVLPQWKRRGYANEMHDPSHAASVVRCLPGEDATNGFFVSCFVRSSADDEQEQAPKGCRKRKIEDLSEEESEEIANPETVSEGKKKKKKKKKNTKSKSKAVNVTL</sequence>
<evidence type="ECO:0000256" key="3">
    <source>
        <dbReference type="ARBA" id="ARBA00022691"/>
    </source>
</evidence>
<evidence type="ECO:0000256" key="5">
    <source>
        <dbReference type="ARBA" id="ARBA00053002"/>
    </source>
</evidence>
<feature type="binding site" evidence="6">
    <location>
        <position position="300"/>
    </location>
    <ligand>
        <name>S-adenosyl-L-methionine</name>
        <dbReference type="ChEBI" id="CHEBI:59789"/>
    </ligand>
</feature>
<dbReference type="InterPro" id="IPR001678">
    <property type="entry name" value="MeTrfase_RsmB-F_NOP2_dom"/>
</dbReference>
<dbReference type="GO" id="GO:0070475">
    <property type="term" value="P:rRNA base methylation"/>
    <property type="evidence" value="ECO:0007669"/>
    <property type="project" value="TreeGrafter"/>
</dbReference>
<dbReference type="Gene3D" id="3.40.50.150">
    <property type="entry name" value="Vaccinia Virus protein VP39"/>
    <property type="match status" value="1"/>
</dbReference>
<evidence type="ECO:0000313" key="10">
    <source>
        <dbReference type="Proteomes" id="UP000799118"/>
    </source>
</evidence>
<feature type="active site" description="Nucleophile" evidence="6">
    <location>
        <position position="358"/>
    </location>
</feature>
<evidence type="ECO:0000256" key="1">
    <source>
        <dbReference type="ARBA" id="ARBA00022603"/>
    </source>
</evidence>
<gene>
    <name evidence="9" type="ORF">BT96DRAFT_808055</name>
</gene>
<comment type="catalytic activity">
    <reaction evidence="5">
        <text>a cytidine in 25S rRNA + S-adenosyl-L-methionine = a 5-methylcytidine in 25S rRNA + S-adenosyl-L-homocysteine + H(+)</text>
        <dbReference type="Rhea" id="RHEA:47780"/>
        <dbReference type="Rhea" id="RHEA-COMP:11911"/>
        <dbReference type="Rhea" id="RHEA-COMP:11912"/>
        <dbReference type="ChEBI" id="CHEBI:15378"/>
        <dbReference type="ChEBI" id="CHEBI:57856"/>
        <dbReference type="ChEBI" id="CHEBI:59789"/>
        <dbReference type="ChEBI" id="CHEBI:74483"/>
        <dbReference type="ChEBI" id="CHEBI:82748"/>
    </reaction>
</comment>
<dbReference type="Pfam" id="PF21148">
    <property type="entry name" value="NSUN5_fdxn-like"/>
    <property type="match status" value="1"/>
</dbReference>
<dbReference type="PANTHER" id="PTHR22807:SF4">
    <property type="entry name" value="28S RRNA (CYTOSINE-C(5))-METHYLTRANSFERASE"/>
    <property type="match status" value="1"/>
</dbReference>
<keyword evidence="3 6" id="KW-0949">S-adenosyl-L-methionine</keyword>
<proteinExistence type="inferred from homology"/>
<dbReference type="Proteomes" id="UP000799118">
    <property type="component" value="Unassembled WGS sequence"/>
</dbReference>
<name>A0A6A4ICS8_9AGAR</name>
<comment type="similarity">
    <text evidence="6">Belongs to the class I-like SAM-binding methyltransferase superfamily. RsmB/NOP family.</text>
</comment>
<feature type="binding site" evidence="6">
    <location>
        <position position="253"/>
    </location>
    <ligand>
        <name>S-adenosyl-L-methionine</name>
        <dbReference type="ChEBI" id="CHEBI:59789"/>
    </ligand>
</feature>
<dbReference type="PANTHER" id="PTHR22807">
    <property type="entry name" value="NOP2 YEAST -RELATED NOL1/NOP2/FMU SUN DOMAIN-CONTAINING"/>
    <property type="match status" value="1"/>
</dbReference>
<dbReference type="InterPro" id="IPR049560">
    <property type="entry name" value="MeTrfase_RsmB-F_NOP2_cat"/>
</dbReference>
<reference evidence="9" key="1">
    <citation type="journal article" date="2019" name="Environ. Microbiol.">
        <title>Fungal ecological strategies reflected in gene transcription - a case study of two litter decomposers.</title>
        <authorList>
            <person name="Barbi F."/>
            <person name="Kohler A."/>
            <person name="Barry K."/>
            <person name="Baskaran P."/>
            <person name="Daum C."/>
            <person name="Fauchery L."/>
            <person name="Ihrmark K."/>
            <person name="Kuo A."/>
            <person name="LaButti K."/>
            <person name="Lipzen A."/>
            <person name="Morin E."/>
            <person name="Grigoriev I.V."/>
            <person name="Henrissat B."/>
            <person name="Lindahl B."/>
            <person name="Martin F."/>
        </authorList>
    </citation>
    <scope>NUCLEOTIDE SEQUENCE</scope>
    <source>
        <strain evidence="9">JB14</strain>
    </source>
</reference>
<dbReference type="Pfam" id="PF21153">
    <property type="entry name" value="NSUN5_N"/>
    <property type="match status" value="1"/>
</dbReference>